<dbReference type="EMBL" id="MHIF01000002">
    <property type="protein sequence ID" value="OGY49615.1"/>
    <property type="molecule type" value="Genomic_DNA"/>
</dbReference>
<accession>A0A1G1YB88</accession>
<sequence>MPEILYKELSYEVQGAIFKVYKTLGCSFKESVYHNALVEELKSRKINIEKEKQIKVYYQGKKVGAYIPDIVANEQIIIELKAKSFLTKGDQKQFWDYLKGSEYKVGYLVNFGKPGGVEMVRRIYDTAREKSRPFA</sequence>
<evidence type="ECO:0000313" key="2">
    <source>
        <dbReference type="Proteomes" id="UP000178432"/>
    </source>
</evidence>
<reference evidence="1 2" key="1">
    <citation type="journal article" date="2016" name="Nat. Commun.">
        <title>Thousands of microbial genomes shed light on interconnected biogeochemical processes in an aquifer system.</title>
        <authorList>
            <person name="Anantharaman K."/>
            <person name="Brown C.T."/>
            <person name="Hug L.A."/>
            <person name="Sharon I."/>
            <person name="Castelle C.J."/>
            <person name="Probst A.J."/>
            <person name="Thomas B.C."/>
            <person name="Singh A."/>
            <person name="Wilkins M.J."/>
            <person name="Karaoz U."/>
            <person name="Brodie E.L."/>
            <person name="Williams K.H."/>
            <person name="Hubbard S.S."/>
            <person name="Banfield J.F."/>
        </authorList>
    </citation>
    <scope>NUCLEOTIDE SEQUENCE [LARGE SCALE GENOMIC DNA]</scope>
</reference>
<gene>
    <name evidence="1" type="ORF">A2663_02505</name>
</gene>
<dbReference type="Proteomes" id="UP000178432">
    <property type="component" value="Unassembled WGS sequence"/>
</dbReference>
<dbReference type="NCBIfam" id="TIGR04256">
    <property type="entry name" value="GxxExxY"/>
    <property type="match status" value="1"/>
</dbReference>
<dbReference type="Pfam" id="PF13366">
    <property type="entry name" value="PDDEXK_3"/>
    <property type="match status" value="1"/>
</dbReference>
<comment type="caution">
    <text evidence="1">The sequence shown here is derived from an EMBL/GenBank/DDBJ whole genome shotgun (WGS) entry which is preliminary data.</text>
</comment>
<protein>
    <recommendedName>
        <fullName evidence="3">GxxExxY protein</fullName>
    </recommendedName>
</protein>
<dbReference type="InterPro" id="IPR026350">
    <property type="entry name" value="GxxExxY"/>
</dbReference>
<proteinExistence type="predicted"/>
<evidence type="ECO:0000313" key="1">
    <source>
        <dbReference type="EMBL" id="OGY49615.1"/>
    </source>
</evidence>
<evidence type="ECO:0008006" key="3">
    <source>
        <dbReference type="Google" id="ProtNLM"/>
    </source>
</evidence>
<name>A0A1G1YB88_9BACT</name>
<dbReference type="AlphaFoldDB" id="A0A1G1YB88"/>
<organism evidence="1 2">
    <name type="scientific">Candidatus Buchananbacteria bacterium RIFCSPHIGHO2_01_FULL_46_12</name>
    <dbReference type="NCBI Taxonomy" id="1797536"/>
    <lineage>
        <taxon>Bacteria</taxon>
        <taxon>Candidatus Buchananiibacteriota</taxon>
    </lineage>
</organism>